<name>A0ABU1IZ33_9BACL</name>
<dbReference type="EMBL" id="JAVDQH010000008">
    <property type="protein sequence ID" value="MDR6244491.1"/>
    <property type="molecule type" value="Genomic_DNA"/>
</dbReference>
<evidence type="ECO:0000256" key="2">
    <source>
        <dbReference type="ARBA" id="ARBA00034221"/>
    </source>
</evidence>
<dbReference type="Pfam" id="PF00753">
    <property type="entry name" value="Lactamase_B"/>
    <property type="match status" value="1"/>
</dbReference>
<dbReference type="SMART" id="SM00849">
    <property type="entry name" value="Lactamase_B"/>
    <property type="match status" value="1"/>
</dbReference>
<dbReference type="Proteomes" id="UP001185028">
    <property type="component" value="Unassembled WGS sequence"/>
</dbReference>
<evidence type="ECO:0000313" key="7">
    <source>
        <dbReference type="EMBL" id="MDR6244491.1"/>
    </source>
</evidence>
<dbReference type="SMART" id="SM01027">
    <property type="entry name" value="Beta-Casp"/>
    <property type="match status" value="1"/>
</dbReference>
<dbReference type="PANTHER" id="PTHR11203:SF37">
    <property type="entry name" value="INTEGRATOR COMPLEX SUBUNIT 11"/>
    <property type="match status" value="1"/>
</dbReference>
<dbReference type="SUPFAM" id="SSF56281">
    <property type="entry name" value="Metallo-hydrolase/oxidoreductase"/>
    <property type="match status" value="1"/>
</dbReference>
<dbReference type="RefSeq" id="WP_188773890.1">
    <property type="nucleotide sequence ID" value="NZ_BMMB01000001.1"/>
</dbReference>
<dbReference type="Gene3D" id="3.40.50.10890">
    <property type="match status" value="1"/>
</dbReference>
<gene>
    <name evidence="7" type="ORF">JOC58_002384</name>
</gene>
<protein>
    <submittedName>
        <fullName evidence="7">Cft2 family RNA processing exonuclease</fullName>
    </submittedName>
</protein>
<organism evidence="7 8">
    <name type="scientific">Paenibacillus hunanensis</name>
    <dbReference type="NCBI Taxonomy" id="539262"/>
    <lineage>
        <taxon>Bacteria</taxon>
        <taxon>Bacillati</taxon>
        <taxon>Bacillota</taxon>
        <taxon>Bacilli</taxon>
        <taxon>Bacillales</taxon>
        <taxon>Paenibacillaceae</taxon>
        <taxon>Paenibacillus</taxon>
    </lineage>
</organism>
<keyword evidence="1" id="KW-0378">Hydrolase</keyword>
<evidence type="ECO:0000256" key="1">
    <source>
        <dbReference type="ARBA" id="ARBA00022801"/>
    </source>
</evidence>
<evidence type="ECO:0000256" key="4">
    <source>
        <dbReference type="ARBA" id="ARBA00048505"/>
    </source>
</evidence>
<dbReference type="Pfam" id="PF10996">
    <property type="entry name" value="Beta-Casp"/>
    <property type="match status" value="1"/>
</dbReference>
<dbReference type="InterPro" id="IPR001279">
    <property type="entry name" value="Metallo-B-lactamas"/>
</dbReference>
<sequence length="462" mass="52610">MQLTILGGAGEHGRSSYLLTEEGQHIVLDYGVKKEDGGQYPLVDNIEEMIGGLQTVFLSHAHEDHCIALPILYRHGYQGQVWTTRATVQQLPAYFNAWRNYTDGRHVTRPYDDEDEQRIGYRYLEDVVPAGQWGQLQPGLDICWGRSGHLPGSIWLTLCWKGKYIFFSGDYTSESQTLVADRPLYLSHSLNRAEVLQTVHGELERPEQWLWRQQSGKMAPILPQLDLAIVDAAYGDDPESQVEKLHQLKTHIDEAIQMGGSILLPVPLYGRGQELLLWVSEQYPHIPLLVESALLEGLQLLRSYTDWLHHGVEQRIDQLWHHAQLYPLSDAAETDRRYAQYSSKIIFTPDGMLQTKLARQHYERLQHDPHSKVIFTGHLAKGSPGSQLVATAQPCNGCQIERVRYKVHQGLPDVQRMLHELNRPPAVLVHAPQARTDQLAAHLRQQGYPNVHSLIPTARLEF</sequence>
<evidence type="ECO:0000259" key="5">
    <source>
        <dbReference type="SMART" id="SM00849"/>
    </source>
</evidence>
<feature type="domain" description="Beta-Casp" evidence="6">
    <location>
        <begin position="272"/>
        <end position="388"/>
    </location>
</feature>
<dbReference type="InterPro" id="IPR036866">
    <property type="entry name" value="RibonucZ/Hydroxyglut_hydro"/>
</dbReference>
<dbReference type="PANTHER" id="PTHR11203">
    <property type="entry name" value="CLEAVAGE AND POLYADENYLATION SPECIFICITY FACTOR FAMILY MEMBER"/>
    <property type="match status" value="1"/>
</dbReference>
<evidence type="ECO:0000313" key="8">
    <source>
        <dbReference type="Proteomes" id="UP001185028"/>
    </source>
</evidence>
<comment type="catalytic activity">
    <reaction evidence="4">
        <text>3',5'-cyclic UMP + H2O = UMP + H(+)</text>
        <dbReference type="Rhea" id="RHEA:70575"/>
        <dbReference type="ChEBI" id="CHEBI:15377"/>
        <dbReference type="ChEBI" id="CHEBI:15378"/>
        <dbReference type="ChEBI" id="CHEBI:57865"/>
        <dbReference type="ChEBI" id="CHEBI:184387"/>
    </reaction>
    <physiologicalReaction direction="left-to-right" evidence="4">
        <dbReference type="Rhea" id="RHEA:70576"/>
    </physiologicalReaction>
</comment>
<evidence type="ECO:0000259" key="6">
    <source>
        <dbReference type="SMART" id="SM01027"/>
    </source>
</evidence>
<keyword evidence="8" id="KW-1185">Reference proteome</keyword>
<comment type="caution">
    <text evidence="7">The sequence shown here is derived from an EMBL/GenBank/DDBJ whole genome shotgun (WGS) entry which is preliminary data.</text>
</comment>
<dbReference type="Gene3D" id="3.60.15.10">
    <property type="entry name" value="Ribonuclease Z/Hydroxyacylglutathione hydrolase-like"/>
    <property type="match status" value="1"/>
</dbReference>
<dbReference type="GO" id="GO:0008483">
    <property type="term" value="F:transaminase activity"/>
    <property type="evidence" value="ECO:0007669"/>
    <property type="project" value="UniProtKB-KW"/>
</dbReference>
<keyword evidence="7" id="KW-0032">Aminotransferase</keyword>
<keyword evidence="7" id="KW-0269">Exonuclease</keyword>
<comment type="catalytic activity">
    <reaction evidence="2">
        <text>3',5'-cyclic CMP + H2O = CMP + H(+)</text>
        <dbReference type="Rhea" id="RHEA:72675"/>
        <dbReference type="ChEBI" id="CHEBI:15377"/>
        <dbReference type="ChEBI" id="CHEBI:15378"/>
        <dbReference type="ChEBI" id="CHEBI:58003"/>
        <dbReference type="ChEBI" id="CHEBI:60377"/>
    </reaction>
    <physiologicalReaction direction="left-to-right" evidence="2">
        <dbReference type="Rhea" id="RHEA:72676"/>
    </physiologicalReaction>
</comment>
<dbReference type="InterPro" id="IPR011108">
    <property type="entry name" value="RMMBL"/>
</dbReference>
<accession>A0ABU1IZ33</accession>
<dbReference type="InterPro" id="IPR050698">
    <property type="entry name" value="MBL"/>
</dbReference>
<comment type="function">
    <text evidence="3">Counteracts the endogenous Pycsar antiviral defense system. Phosphodiesterase that enables metal-dependent hydrolysis of host cyclic nucleotide Pycsar defense signals such as cCMP and cUMP.</text>
</comment>
<keyword evidence="7" id="KW-0808">Transferase</keyword>
<feature type="domain" description="Metallo-beta-lactamase" evidence="5">
    <location>
        <begin position="13"/>
        <end position="202"/>
    </location>
</feature>
<dbReference type="GO" id="GO:0004527">
    <property type="term" value="F:exonuclease activity"/>
    <property type="evidence" value="ECO:0007669"/>
    <property type="project" value="UniProtKB-KW"/>
</dbReference>
<evidence type="ECO:0000256" key="3">
    <source>
        <dbReference type="ARBA" id="ARBA00034301"/>
    </source>
</evidence>
<dbReference type="InterPro" id="IPR022712">
    <property type="entry name" value="Beta_Casp"/>
</dbReference>
<keyword evidence="7" id="KW-0540">Nuclease</keyword>
<dbReference type="Pfam" id="PF07521">
    <property type="entry name" value="RMMBL"/>
    <property type="match status" value="1"/>
</dbReference>
<reference evidence="7 8" key="1">
    <citation type="submission" date="2023-07" db="EMBL/GenBank/DDBJ databases">
        <title>Genomic Encyclopedia of Type Strains, Phase IV (KMG-IV): sequencing the most valuable type-strain genomes for metagenomic binning, comparative biology and taxonomic classification.</title>
        <authorList>
            <person name="Goeker M."/>
        </authorList>
    </citation>
    <scope>NUCLEOTIDE SEQUENCE [LARGE SCALE GENOMIC DNA]</scope>
    <source>
        <strain evidence="7 8">DSM 22170</strain>
    </source>
</reference>
<proteinExistence type="predicted"/>